<accession>A0AAD1UER0</accession>
<comment type="caution">
    <text evidence="1">The sequence shown here is derived from an EMBL/GenBank/DDBJ whole genome shotgun (WGS) entry which is preliminary data.</text>
</comment>
<organism evidence="1 2">
    <name type="scientific">Euplotes crassus</name>
    <dbReference type="NCBI Taxonomy" id="5936"/>
    <lineage>
        <taxon>Eukaryota</taxon>
        <taxon>Sar</taxon>
        <taxon>Alveolata</taxon>
        <taxon>Ciliophora</taxon>
        <taxon>Intramacronucleata</taxon>
        <taxon>Spirotrichea</taxon>
        <taxon>Hypotrichia</taxon>
        <taxon>Euplotida</taxon>
        <taxon>Euplotidae</taxon>
        <taxon>Moneuplotes</taxon>
    </lineage>
</organism>
<dbReference type="AlphaFoldDB" id="A0AAD1UER0"/>
<dbReference type="Proteomes" id="UP001295684">
    <property type="component" value="Unassembled WGS sequence"/>
</dbReference>
<dbReference type="EMBL" id="CAMPGE010008580">
    <property type="protein sequence ID" value="CAI2367472.1"/>
    <property type="molecule type" value="Genomic_DNA"/>
</dbReference>
<protein>
    <submittedName>
        <fullName evidence="1">Uncharacterized protein</fullName>
    </submittedName>
</protein>
<reference evidence="1" key="1">
    <citation type="submission" date="2023-07" db="EMBL/GenBank/DDBJ databases">
        <authorList>
            <consortium name="AG Swart"/>
            <person name="Singh M."/>
            <person name="Singh A."/>
            <person name="Seah K."/>
            <person name="Emmerich C."/>
        </authorList>
    </citation>
    <scope>NUCLEOTIDE SEQUENCE</scope>
    <source>
        <strain evidence="1">DP1</strain>
    </source>
</reference>
<gene>
    <name evidence="1" type="ORF">ECRASSUSDP1_LOCUS8758</name>
</gene>
<evidence type="ECO:0000313" key="2">
    <source>
        <dbReference type="Proteomes" id="UP001295684"/>
    </source>
</evidence>
<name>A0AAD1UER0_EUPCR</name>
<sequence>MVSILSLLTWVSSFGKEFNILTHLFLVVAIRNEMPSRLWSWGLSLISFINNLLDSSSFIMRVASCLFLMLRIDRLPLDNIKGVHAIFLQLFPCCFMTFCLQICSL</sequence>
<evidence type="ECO:0000313" key="1">
    <source>
        <dbReference type="EMBL" id="CAI2367472.1"/>
    </source>
</evidence>
<proteinExistence type="predicted"/>
<keyword evidence="2" id="KW-1185">Reference proteome</keyword>